<evidence type="ECO:0000259" key="5">
    <source>
        <dbReference type="PROSITE" id="PS50196"/>
    </source>
</evidence>
<dbReference type="SMART" id="SM00160">
    <property type="entry name" value="RanBD"/>
    <property type="match status" value="1"/>
</dbReference>
<feature type="compositionally biased region" description="Basic and acidic residues" evidence="4">
    <location>
        <begin position="166"/>
        <end position="179"/>
    </location>
</feature>
<dbReference type="FunFam" id="2.30.29.30:FF:000454">
    <property type="entry name" value="Ran-specific GTPase-activating protein 2"/>
    <property type="match status" value="1"/>
</dbReference>
<feature type="compositionally biased region" description="Low complexity" evidence="4">
    <location>
        <begin position="126"/>
        <end position="138"/>
    </location>
</feature>
<dbReference type="EMBL" id="OX365765">
    <property type="protein sequence ID" value="CAI4039698.1"/>
    <property type="molecule type" value="Genomic_DNA"/>
</dbReference>
<dbReference type="InterPro" id="IPR000156">
    <property type="entry name" value="Ran_bind_dom"/>
</dbReference>
<name>A0AA35J062_SACMI</name>
<dbReference type="InterPro" id="IPR011993">
    <property type="entry name" value="PH-like_dom_sf"/>
</dbReference>
<accession>A0AA35J062</accession>
<sequence length="327" mass="35972">MSETNNSNATKEKSEVEQAAVECPIGELDKSAKRPRENNQDKQGKEISDKSETTNDDNHEKRDKEAKKDHELPHKKVKTNDGSAAGTAAVECDKKKDKFVFGAASKFGTGFGIAKKDMKDGELANSVKSSSASDSKTEKSFAFGSGLSFGSGFKILKNKADNNSGDENKAPNDEEKVGDGSETLARASEEPNDNPKPLKLQKQEIRSGEESEECIYQVNAKLYQLSKIEEGWKERGVGVIKVNKSKEDKEKTRIVMRCRGILKVILNIQLVKGFTVQKGFTGSLQSEKFIRLLAVDDNGDPAQYAIKTGKKETTDELYNIIVKSVPK</sequence>
<dbReference type="PANTHER" id="PTHR23138:SF142">
    <property type="entry name" value="RAN-BINDING PROTEIN 3B-RELATED"/>
    <property type="match status" value="1"/>
</dbReference>
<feature type="region of interest" description="Disordered" evidence="4">
    <location>
        <begin position="157"/>
        <end position="204"/>
    </location>
</feature>
<dbReference type="GO" id="GO:0006611">
    <property type="term" value="P:protein export from nucleus"/>
    <property type="evidence" value="ECO:0007669"/>
    <property type="project" value="UniProtKB-ARBA"/>
</dbReference>
<keyword evidence="3" id="KW-0539">Nucleus</keyword>
<comment type="subcellular location">
    <subcellularLocation>
        <location evidence="1">Nucleus</location>
    </subcellularLocation>
</comment>
<feature type="region of interest" description="Disordered" evidence="4">
    <location>
        <begin position="111"/>
        <end position="138"/>
    </location>
</feature>
<evidence type="ECO:0000256" key="3">
    <source>
        <dbReference type="ARBA" id="ARBA00023242"/>
    </source>
</evidence>
<evidence type="ECO:0000256" key="2">
    <source>
        <dbReference type="ARBA" id="ARBA00022553"/>
    </source>
</evidence>
<reference evidence="6" key="1">
    <citation type="submission" date="2022-10" db="EMBL/GenBank/DDBJ databases">
        <authorList>
            <person name="Byrne P K."/>
        </authorList>
    </citation>
    <scope>NUCLEOTIDE SEQUENCE</scope>
    <source>
        <strain evidence="6">IFO1815</strain>
    </source>
</reference>
<dbReference type="Pfam" id="PF00638">
    <property type="entry name" value="Ran_BP1"/>
    <property type="match status" value="1"/>
</dbReference>
<dbReference type="RefSeq" id="XP_056082813.1">
    <property type="nucleotide sequence ID" value="XM_056223198.1"/>
</dbReference>
<feature type="compositionally biased region" description="Basic and acidic residues" evidence="4">
    <location>
        <begin position="27"/>
        <end position="74"/>
    </location>
</feature>
<evidence type="ECO:0000313" key="6">
    <source>
        <dbReference type="EMBL" id="CAI4039698.1"/>
    </source>
</evidence>
<evidence type="ECO:0000313" key="7">
    <source>
        <dbReference type="Proteomes" id="UP001161438"/>
    </source>
</evidence>
<dbReference type="PROSITE" id="PS50196">
    <property type="entry name" value="RANBD1"/>
    <property type="match status" value="1"/>
</dbReference>
<dbReference type="Gene3D" id="2.30.29.30">
    <property type="entry name" value="Pleckstrin-homology domain (PH domain)/Phosphotyrosine-binding domain (PTB)"/>
    <property type="match status" value="1"/>
</dbReference>
<feature type="domain" description="RanBD1" evidence="5">
    <location>
        <begin position="197"/>
        <end position="327"/>
    </location>
</feature>
<gene>
    <name evidence="6" type="primary">SMKI09G1060</name>
    <name evidence="6" type="ORF">SMKI_09G1060</name>
</gene>
<evidence type="ECO:0000256" key="4">
    <source>
        <dbReference type="SAM" id="MobiDB-lite"/>
    </source>
</evidence>
<dbReference type="CDD" id="cd13180">
    <property type="entry name" value="RanBD_RanBP3"/>
    <property type="match status" value="1"/>
</dbReference>
<feature type="region of interest" description="Disordered" evidence="4">
    <location>
        <begin position="1"/>
        <end position="88"/>
    </location>
</feature>
<dbReference type="GO" id="GO:0005634">
    <property type="term" value="C:nucleus"/>
    <property type="evidence" value="ECO:0007669"/>
    <property type="project" value="UniProtKB-SubCell"/>
</dbReference>
<dbReference type="AlphaFoldDB" id="A0AA35J062"/>
<dbReference type="GO" id="GO:0006607">
    <property type="term" value="P:NLS-bearing protein import into nucleus"/>
    <property type="evidence" value="ECO:0007669"/>
    <property type="project" value="TreeGrafter"/>
</dbReference>
<dbReference type="InterPro" id="IPR045255">
    <property type="entry name" value="RanBP1-like"/>
</dbReference>
<dbReference type="PANTHER" id="PTHR23138">
    <property type="entry name" value="RAN BINDING PROTEIN"/>
    <property type="match status" value="1"/>
</dbReference>
<protein>
    <recommendedName>
        <fullName evidence="5">RanBD1 domain-containing protein</fullName>
    </recommendedName>
</protein>
<dbReference type="GeneID" id="80918909"/>
<dbReference type="Proteomes" id="UP001161438">
    <property type="component" value="Chromosome 9"/>
</dbReference>
<keyword evidence="2" id="KW-0597">Phosphoprotein</keyword>
<organism evidence="6 7">
    <name type="scientific">Saccharomyces mikatae IFO 1815</name>
    <dbReference type="NCBI Taxonomy" id="226126"/>
    <lineage>
        <taxon>Eukaryota</taxon>
        <taxon>Fungi</taxon>
        <taxon>Dikarya</taxon>
        <taxon>Ascomycota</taxon>
        <taxon>Saccharomycotina</taxon>
        <taxon>Saccharomycetes</taxon>
        <taxon>Saccharomycetales</taxon>
        <taxon>Saccharomycetaceae</taxon>
        <taxon>Saccharomyces</taxon>
    </lineage>
</organism>
<keyword evidence="7" id="KW-1185">Reference proteome</keyword>
<proteinExistence type="predicted"/>
<evidence type="ECO:0000256" key="1">
    <source>
        <dbReference type="ARBA" id="ARBA00004123"/>
    </source>
</evidence>
<dbReference type="SUPFAM" id="SSF50729">
    <property type="entry name" value="PH domain-like"/>
    <property type="match status" value="1"/>
</dbReference>